<sequence length="321" mass="34435">MPARTHRAATGPGTKTLLRVAVPAAGLALVAGAATALTADHDAPAAPAALAASDSPRALLFDDFHYTAHDDPGLSAHGWTVRSGGGGPGVPGAVWDPSNVTFPDADGEPVMRLESSTDGSATEQTEVYHARKYHEGTYAARVRFTDSPVTGPDGDHVVQTFFTITPLDHPMDPDYGEADFEYLPNGGWGGDALSMYLTTWETYRPDPWEAVNTHDVVVRSFEGWHDLVMTISGGEVAYFIDGREVARHGEPYYPETPMSVNVNQWFIADGLTGAGEYRAYHQDVDWVLHVKDEVLTPEQVAAEVGALREAGTGFTDTVPAV</sequence>
<dbReference type="GO" id="GO:0004553">
    <property type="term" value="F:hydrolase activity, hydrolyzing O-glycosyl compounds"/>
    <property type="evidence" value="ECO:0007669"/>
    <property type="project" value="InterPro"/>
</dbReference>
<name>A0A1M6C861_9ACTN</name>
<feature type="chain" id="PRO_5038663393" description="GH16 domain-containing protein" evidence="1">
    <location>
        <begin position="34"/>
        <end position="321"/>
    </location>
</feature>
<proteinExistence type="predicted"/>
<dbReference type="CDD" id="cd00413">
    <property type="entry name" value="Glyco_hydrolase_16"/>
    <property type="match status" value="1"/>
</dbReference>
<feature type="domain" description="GH16" evidence="2">
    <location>
        <begin position="41"/>
        <end position="295"/>
    </location>
</feature>
<organism evidence="3 4">
    <name type="scientific">Nocardiopsis flavescens</name>
    <dbReference type="NCBI Taxonomy" id="758803"/>
    <lineage>
        <taxon>Bacteria</taxon>
        <taxon>Bacillati</taxon>
        <taxon>Actinomycetota</taxon>
        <taxon>Actinomycetes</taxon>
        <taxon>Streptosporangiales</taxon>
        <taxon>Nocardiopsidaceae</taxon>
        <taxon>Nocardiopsis</taxon>
    </lineage>
</organism>
<keyword evidence="4" id="KW-1185">Reference proteome</keyword>
<reference evidence="3 4" key="1">
    <citation type="submission" date="2016-11" db="EMBL/GenBank/DDBJ databases">
        <authorList>
            <person name="Jaros S."/>
            <person name="Januszkiewicz K."/>
            <person name="Wedrychowicz H."/>
        </authorList>
    </citation>
    <scope>NUCLEOTIDE SEQUENCE [LARGE SCALE GENOMIC DNA]</scope>
    <source>
        <strain evidence="3 4">CGMCC 4.5723</strain>
    </source>
</reference>
<protein>
    <recommendedName>
        <fullName evidence="2">GH16 domain-containing protein</fullName>
    </recommendedName>
</protein>
<feature type="signal peptide" evidence="1">
    <location>
        <begin position="1"/>
        <end position="33"/>
    </location>
</feature>
<dbReference type="AlphaFoldDB" id="A0A1M6C861"/>
<dbReference type="Gene3D" id="2.60.120.200">
    <property type="match status" value="1"/>
</dbReference>
<accession>A0A1M6C861</accession>
<dbReference type="PROSITE" id="PS51762">
    <property type="entry name" value="GH16_2"/>
    <property type="match status" value="1"/>
</dbReference>
<dbReference type="GO" id="GO:0005975">
    <property type="term" value="P:carbohydrate metabolic process"/>
    <property type="evidence" value="ECO:0007669"/>
    <property type="project" value="InterPro"/>
</dbReference>
<evidence type="ECO:0000313" key="4">
    <source>
        <dbReference type="Proteomes" id="UP000184452"/>
    </source>
</evidence>
<evidence type="ECO:0000259" key="2">
    <source>
        <dbReference type="PROSITE" id="PS51762"/>
    </source>
</evidence>
<dbReference type="RefSeq" id="WP_073374613.1">
    <property type="nucleotide sequence ID" value="NZ_FQZK01000001.1"/>
</dbReference>
<dbReference type="SUPFAM" id="SSF49899">
    <property type="entry name" value="Concanavalin A-like lectins/glucanases"/>
    <property type="match status" value="1"/>
</dbReference>
<evidence type="ECO:0000313" key="3">
    <source>
        <dbReference type="EMBL" id="SHI57207.1"/>
    </source>
</evidence>
<gene>
    <name evidence="3" type="ORF">SAMN05421803_101618</name>
</gene>
<keyword evidence="1" id="KW-0732">Signal</keyword>
<evidence type="ECO:0000256" key="1">
    <source>
        <dbReference type="SAM" id="SignalP"/>
    </source>
</evidence>
<dbReference type="STRING" id="758803.SAMN05421803_101618"/>
<dbReference type="EMBL" id="FQZK01000001">
    <property type="protein sequence ID" value="SHI57207.1"/>
    <property type="molecule type" value="Genomic_DNA"/>
</dbReference>
<dbReference type="Proteomes" id="UP000184452">
    <property type="component" value="Unassembled WGS sequence"/>
</dbReference>
<dbReference type="InterPro" id="IPR000757">
    <property type="entry name" value="Beta-glucanase-like"/>
</dbReference>
<dbReference type="InterPro" id="IPR013320">
    <property type="entry name" value="ConA-like_dom_sf"/>
</dbReference>